<accession>A0A2T3LAD8</accession>
<comment type="caution">
    <text evidence="3">The sequence shown here is derived from an EMBL/GenBank/DDBJ whole genome shotgun (WGS) entry which is preliminary data.</text>
</comment>
<name>A0A2T3LAD8_9GAMM</name>
<evidence type="ECO:0000259" key="2">
    <source>
        <dbReference type="Pfam" id="PF18166"/>
    </source>
</evidence>
<dbReference type="InterPro" id="IPR040556">
    <property type="entry name" value="pP_pnuc_1"/>
</dbReference>
<dbReference type="Pfam" id="PF18166">
    <property type="entry name" value="pP_pnuc_2"/>
    <property type="match status" value="1"/>
</dbReference>
<proteinExistence type="predicted"/>
<keyword evidence="4" id="KW-1185">Reference proteome</keyword>
<dbReference type="Proteomes" id="UP000241803">
    <property type="component" value="Unassembled WGS sequence"/>
</dbReference>
<dbReference type="Pfam" id="PF18165">
    <property type="entry name" value="pP_pnuc_1"/>
    <property type="match status" value="1"/>
</dbReference>
<gene>
    <name evidence="3" type="ORF">C9J47_07200</name>
</gene>
<dbReference type="EMBL" id="PYOC01000002">
    <property type="protein sequence ID" value="PSV48306.1"/>
    <property type="molecule type" value="Genomic_DNA"/>
</dbReference>
<dbReference type="AlphaFoldDB" id="A0A2T3LAD8"/>
<reference evidence="3 4" key="1">
    <citation type="submission" date="2018-03" db="EMBL/GenBank/DDBJ databases">
        <title>Whole genome sequencing of Histamine producing bacteria.</title>
        <authorList>
            <person name="Butler K."/>
        </authorList>
    </citation>
    <scope>NUCLEOTIDE SEQUENCE [LARGE SCALE GENOMIC DNA]</scope>
    <source>
        <strain evidence="3 4">ATCC 19614</strain>
    </source>
</reference>
<organism evidence="3 4">
    <name type="scientific">Photobacterium indicum</name>
    <dbReference type="NCBI Taxonomy" id="81447"/>
    <lineage>
        <taxon>Bacteria</taxon>
        <taxon>Pseudomonadati</taxon>
        <taxon>Pseudomonadota</taxon>
        <taxon>Gammaproteobacteria</taxon>
        <taxon>Vibrionales</taxon>
        <taxon>Vibrionaceae</taxon>
        <taxon>Photobacterium</taxon>
    </lineage>
</organism>
<protein>
    <submittedName>
        <fullName evidence="3">Uncharacterized protein</fullName>
    </submittedName>
</protein>
<sequence length="280" mass="31661">MKHLEAAYKDRISGLFADGFELALLNSAFSNLNISNPLRFNNFAYSLRELLRHVLHRLSPDDEVSQCDWFKPDPTSSTEYTRQQRLKYAIQGGLSDFYVTKKLEMEEIDEVIKELLSIIKLLSGYTHIEPHTFDITESEVERLSTECLEATLGFVEKISETRNQVLGMLIDEIDSSLLDRIISESVTEIMELSTHQFIEDIYHDGAHVENIGPKSLILRVTGHLDCELQYGSGSDLRKGDGAVISTSFPFGGTIDVKFKAPLGSVMEVDNLNVDTSNWYE</sequence>
<evidence type="ECO:0000313" key="3">
    <source>
        <dbReference type="EMBL" id="PSV48306.1"/>
    </source>
</evidence>
<feature type="domain" description="Predicted pPIWI-associating nuclease group 2" evidence="2">
    <location>
        <begin position="159"/>
        <end position="279"/>
    </location>
</feature>
<dbReference type="InterPro" id="IPR041584">
    <property type="entry name" value="Put_pPIWI_pnuc_2"/>
</dbReference>
<dbReference type="RefSeq" id="WP_107252913.1">
    <property type="nucleotide sequence ID" value="NZ_PYOC01000002.1"/>
</dbReference>
<feature type="domain" description="Predicted pPIWI-associating nuclease" evidence="1">
    <location>
        <begin position="16"/>
        <end position="150"/>
    </location>
</feature>
<evidence type="ECO:0000259" key="1">
    <source>
        <dbReference type="Pfam" id="PF18165"/>
    </source>
</evidence>
<evidence type="ECO:0000313" key="4">
    <source>
        <dbReference type="Proteomes" id="UP000241803"/>
    </source>
</evidence>